<dbReference type="EMBL" id="HQ332140">
    <property type="protein sequence ID" value="AGG54644.1"/>
    <property type="molecule type" value="Genomic_DNA"/>
</dbReference>
<proteinExistence type="predicted"/>
<accession>M1TW57</accession>
<evidence type="ECO:0000313" key="2">
    <source>
        <dbReference type="Proteomes" id="UP000204021"/>
    </source>
</evidence>
<gene>
    <name evidence="1" type="ORF">PRQG_00041</name>
</gene>
<reference evidence="1 2" key="1">
    <citation type="submission" date="2010-09" db="EMBL/GenBank/DDBJ databases">
        <title>The Genome Sequence of Prochlorococcus phage P-GSP1.</title>
        <authorList>
            <consortium name="The Broad Institute Genome Sequencing Platform"/>
            <person name="Henn M.R."/>
            <person name="Sullivan M.S."/>
            <person name="Osburne M.S."/>
            <person name="Levin J."/>
            <person name="Malboeuf C."/>
            <person name="Casali M."/>
            <person name="Russ C."/>
            <person name="Lennon N."/>
            <person name="Chapman S.B."/>
            <person name="Erlich R."/>
            <person name="Young S.K."/>
            <person name="Yandava C."/>
            <person name="Zeng Q."/>
            <person name="Alvarado L."/>
            <person name="Anderson S."/>
            <person name="Berlin A."/>
            <person name="Chen Z."/>
            <person name="Freedman E."/>
            <person name="Gellesch M."/>
            <person name="Goldberg J."/>
            <person name="Green L."/>
            <person name="Griggs A."/>
            <person name="Gujja S."/>
            <person name="Heilman E.R."/>
            <person name="Heiman D."/>
            <person name="Hollinger A."/>
            <person name="Howarth C."/>
            <person name="Larson L."/>
            <person name="Mehta T."/>
            <person name="Pearson M."/>
            <person name="Roberts A."/>
            <person name="Ryan E."/>
            <person name="Saif S."/>
            <person name="Shea T."/>
            <person name="Shenoy N."/>
            <person name="Sisk P."/>
            <person name="Stolte C."/>
            <person name="Sykes S."/>
            <person name="White J."/>
            <person name="Yu Q."/>
            <person name="Coleman M.L."/>
            <person name="Huang K.H."/>
            <person name="Weigele P.R."/>
            <person name="DeFrancesco A.S."/>
            <person name="Kern S.E."/>
            <person name="Thompson L.R."/>
            <person name="Fu R."/>
            <person name="Hombeck B."/>
            <person name="Chisholm S.W."/>
            <person name="Haas B."/>
            <person name="Nusbaum C."/>
            <person name="Birren B."/>
        </authorList>
    </citation>
    <scope>NUCLEOTIDE SEQUENCE [LARGE SCALE GENOMIC DNA]</scope>
    <source>
        <strain evidence="1 2">P-GSP1</strain>
    </source>
</reference>
<protein>
    <submittedName>
        <fullName evidence="1">Uncharacterized protein</fullName>
    </submittedName>
</protein>
<dbReference type="GeneID" id="15013686"/>
<name>M1TW57_9CAUD</name>
<dbReference type="KEGG" id="vg:15013686"/>
<dbReference type="RefSeq" id="YP_007677705.1">
    <property type="nucleotide sequence ID" value="NC_020878.1"/>
</dbReference>
<evidence type="ECO:0000313" key="1">
    <source>
        <dbReference type="EMBL" id="AGG54644.1"/>
    </source>
</evidence>
<sequence>MAIIPNYNISGQSVTPQEILDVIPEQEASDRAIQASEERYLQQLEKTMLIV</sequence>
<organism evidence="1 2">
    <name type="scientific">Prochlorococcus phage P-GSP1</name>
    <dbReference type="NCBI Taxonomy" id="382262"/>
    <lineage>
        <taxon>Viruses</taxon>
        <taxon>Duplodnaviria</taxon>
        <taxon>Heunggongvirae</taxon>
        <taxon>Uroviricota</taxon>
        <taxon>Caudoviricetes</taxon>
        <taxon>Autographivirales</taxon>
        <taxon>Lingvirus</taxon>
        <taxon>Lingvirus PGSP1</taxon>
    </lineage>
</organism>
<keyword evidence="2" id="KW-1185">Reference proteome</keyword>
<dbReference type="Proteomes" id="UP000204021">
    <property type="component" value="Segment"/>
</dbReference>